<feature type="compositionally biased region" description="Polar residues" evidence="7">
    <location>
        <begin position="431"/>
        <end position="444"/>
    </location>
</feature>
<feature type="compositionally biased region" description="Low complexity" evidence="7">
    <location>
        <begin position="24"/>
        <end position="33"/>
    </location>
</feature>
<keyword evidence="1" id="KW-0723">Serine/threonine-protein kinase</keyword>
<feature type="region of interest" description="Disordered" evidence="7">
    <location>
        <begin position="89"/>
        <end position="132"/>
    </location>
</feature>
<feature type="compositionally biased region" description="Gly residues" evidence="7">
    <location>
        <begin position="171"/>
        <end position="192"/>
    </location>
</feature>
<sequence>MSTTSPAGPSNFHRDQPRKPLRPLQQSLSSSSSKADVDNLWNQDDESFEVQVPDFHFDWGVEKGIPEAKTESAQHVPFAKFSSLSIKSNPSRLSSISPPGPSIAPISTSARSTPPPRLTHSARSSLSSAHVSSLTDASTASASSLAPTPPGSGLSVEVPSAFSHNLEADGSGNGSGSGSGSGGSGRIYGGGRKFQRVVSAPITRQRPNDDEYGLSTIGESFTLSSSNTSHTATMRPGLVHTSSTSSIPLDSSTSTVTRSSNYMTPGVTDRTLTSTARSTGRRLGGLSKFGGPARRVIPATEVEEMQEGLNRSSPVLIDSPPKDGHASLINRDTEFPESVRPSEDLGHAYAEGSSRNPRRSPKQKDSNFPSMISEAGMLDFRPSQESSQTRYEREARSAYQKDEQRAQSPSLSTLSNRIDDVDRPYRPFSSHWEQGNRPSPNTVGHLQHNDHHRANREVAALSSQPMRVSPPPVPSRYSPPPPALRAVRPAPSVIPVEDAQTAPAMMGQQGRTEGYGPPAASIPAQPAATTRTSFLVNSVPYERLQRLGKGGSSTVYSVLYSAPPKKRIIYALKVVQLDRADAETYQSYTNEIELLKRLRGHDRVIQLMDHQITFGQGNRPHRLLMVMECGEIDFAALLDEQRGKAINMNFVGLYWEQAVHKENVVHTDLKPANFVLVKGRLKIIDFGIAKAVANDTVNIQRDQQIGTVNYMSPEAIQRMNNQKVLKYIGGGPLAKMQVIADPGHFIEYAEMAVPKAAVGVSLDGHPIDAASLAVAVSPSAIDSMKRCLAYRKEHRLTIAELLHHEFLKPKIRAPALPPGSTPITQSQMERLVNFILRENDLPELAEGNHTAEDLFSQLEAQNSLSN</sequence>
<dbReference type="PROSITE" id="PS00108">
    <property type="entry name" value="PROTEIN_KINASE_ST"/>
    <property type="match status" value="1"/>
</dbReference>
<dbReference type="RefSeq" id="XP_062793660.1">
    <property type="nucleotide sequence ID" value="XM_062937609.1"/>
</dbReference>
<dbReference type="Gene3D" id="1.10.510.10">
    <property type="entry name" value="Transferase(Phosphotransferase) domain 1"/>
    <property type="match status" value="1"/>
</dbReference>
<proteinExistence type="predicted"/>
<dbReference type="Proteomes" id="UP001329825">
    <property type="component" value="Chromosome 8"/>
</dbReference>
<evidence type="ECO:0000313" key="9">
    <source>
        <dbReference type="EMBL" id="WRT68921.1"/>
    </source>
</evidence>
<evidence type="ECO:0000256" key="7">
    <source>
        <dbReference type="SAM" id="MobiDB-lite"/>
    </source>
</evidence>
<dbReference type="GeneID" id="87958033"/>
<feature type="domain" description="Protein kinase" evidence="8">
    <location>
        <begin position="541"/>
        <end position="807"/>
    </location>
</feature>
<feature type="compositionally biased region" description="Polar residues" evidence="7">
    <location>
        <begin position="406"/>
        <end position="416"/>
    </location>
</feature>
<evidence type="ECO:0000256" key="5">
    <source>
        <dbReference type="ARBA" id="ARBA00022840"/>
    </source>
</evidence>
<feature type="region of interest" description="Disordered" evidence="7">
    <location>
        <begin position="507"/>
        <end position="526"/>
    </location>
</feature>
<evidence type="ECO:0000256" key="4">
    <source>
        <dbReference type="ARBA" id="ARBA00022777"/>
    </source>
</evidence>
<dbReference type="InterPro" id="IPR017441">
    <property type="entry name" value="Protein_kinase_ATP_BS"/>
</dbReference>
<dbReference type="InterPro" id="IPR011009">
    <property type="entry name" value="Kinase-like_dom_sf"/>
</dbReference>
<keyword evidence="10" id="KW-1185">Reference proteome</keyword>
<gene>
    <name evidence="9" type="ORF">IL334_005903</name>
</gene>
<dbReference type="InterPro" id="IPR000719">
    <property type="entry name" value="Prot_kinase_dom"/>
</dbReference>
<dbReference type="Pfam" id="PF00069">
    <property type="entry name" value="Pkinase"/>
    <property type="match status" value="1"/>
</dbReference>
<reference evidence="9 10" key="1">
    <citation type="submission" date="2024-01" db="EMBL/GenBank/DDBJ databases">
        <title>Comparative genomics of Cryptococcus and Kwoniella reveals pathogenesis evolution and contrasting modes of karyotype evolution via chromosome fusion or intercentromeric recombination.</title>
        <authorList>
            <person name="Coelho M.A."/>
            <person name="David-Palma M."/>
            <person name="Shea T."/>
            <person name="Bowers K."/>
            <person name="McGinley-Smith S."/>
            <person name="Mohammad A.W."/>
            <person name="Gnirke A."/>
            <person name="Yurkov A.M."/>
            <person name="Nowrousian M."/>
            <person name="Sun S."/>
            <person name="Cuomo C.A."/>
            <person name="Heitman J."/>
        </authorList>
    </citation>
    <scope>NUCLEOTIDE SEQUENCE [LARGE SCALE GENOMIC DNA]</scope>
    <source>
        <strain evidence="9">CBS 11374</strain>
    </source>
</reference>
<dbReference type="SUPFAM" id="SSF56112">
    <property type="entry name" value="Protein kinase-like (PK-like)"/>
    <property type="match status" value="1"/>
</dbReference>
<feature type="compositionally biased region" description="Pro residues" evidence="7">
    <location>
        <begin position="468"/>
        <end position="480"/>
    </location>
</feature>
<feature type="compositionally biased region" description="Low complexity" evidence="7">
    <location>
        <begin position="241"/>
        <end position="255"/>
    </location>
</feature>
<dbReference type="PANTHER" id="PTHR22974">
    <property type="entry name" value="MIXED LINEAGE PROTEIN KINASE"/>
    <property type="match status" value="1"/>
</dbReference>
<feature type="region of interest" description="Disordered" evidence="7">
    <location>
        <begin position="459"/>
        <end position="480"/>
    </location>
</feature>
<feature type="compositionally biased region" description="Low complexity" evidence="7">
    <location>
        <begin position="118"/>
        <end position="132"/>
    </location>
</feature>
<evidence type="ECO:0000259" key="8">
    <source>
        <dbReference type="PROSITE" id="PS50011"/>
    </source>
</evidence>
<keyword evidence="4" id="KW-0418">Kinase</keyword>
<dbReference type="InterPro" id="IPR008271">
    <property type="entry name" value="Ser/Thr_kinase_AS"/>
</dbReference>
<keyword evidence="3 6" id="KW-0547">Nucleotide-binding</keyword>
<evidence type="ECO:0000256" key="6">
    <source>
        <dbReference type="PROSITE-ProRule" id="PRU10141"/>
    </source>
</evidence>
<dbReference type="PROSITE" id="PS00107">
    <property type="entry name" value="PROTEIN_KINASE_ATP"/>
    <property type="match status" value="1"/>
</dbReference>
<dbReference type="EMBL" id="CP141888">
    <property type="protein sequence ID" value="WRT68921.1"/>
    <property type="molecule type" value="Genomic_DNA"/>
</dbReference>
<dbReference type="SMART" id="SM00220">
    <property type="entry name" value="S_TKc"/>
    <property type="match status" value="1"/>
</dbReference>
<feature type="binding site" evidence="6">
    <location>
        <position position="573"/>
    </location>
    <ligand>
        <name>ATP</name>
        <dbReference type="ChEBI" id="CHEBI:30616"/>
    </ligand>
</feature>
<evidence type="ECO:0000256" key="3">
    <source>
        <dbReference type="ARBA" id="ARBA00022741"/>
    </source>
</evidence>
<evidence type="ECO:0000256" key="1">
    <source>
        <dbReference type="ARBA" id="ARBA00022527"/>
    </source>
</evidence>
<evidence type="ECO:0000256" key="2">
    <source>
        <dbReference type="ARBA" id="ARBA00022679"/>
    </source>
</evidence>
<dbReference type="PANTHER" id="PTHR22974:SF21">
    <property type="entry name" value="DUAL SPECIFICITY PROTEIN KINASE TTK"/>
    <property type="match status" value="1"/>
</dbReference>
<keyword evidence="2" id="KW-0808">Transferase</keyword>
<feature type="region of interest" description="Disordered" evidence="7">
    <location>
        <begin position="1"/>
        <end position="45"/>
    </location>
</feature>
<dbReference type="Gene3D" id="3.30.200.20">
    <property type="entry name" value="Phosphorylase Kinase, domain 1"/>
    <property type="match status" value="1"/>
</dbReference>
<feature type="region of interest" description="Disordered" evidence="7">
    <location>
        <begin position="164"/>
        <end position="192"/>
    </location>
</feature>
<feature type="compositionally biased region" description="Low complexity" evidence="7">
    <location>
        <begin position="90"/>
        <end position="109"/>
    </location>
</feature>
<name>A0ABZ1D4F0_9TREE</name>
<accession>A0ABZ1D4F0</accession>
<keyword evidence="5 6" id="KW-0067">ATP-binding</keyword>
<dbReference type="PROSITE" id="PS50011">
    <property type="entry name" value="PROTEIN_KINASE_DOM"/>
    <property type="match status" value="1"/>
</dbReference>
<protein>
    <recommendedName>
        <fullName evidence="8">Protein kinase domain-containing protein</fullName>
    </recommendedName>
</protein>
<evidence type="ECO:0000313" key="10">
    <source>
        <dbReference type="Proteomes" id="UP001329825"/>
    </source>
</evidence>
<feature type="compositionally biased region" description="Low complexity" evidence="7">
    <location>
        <begin position="517"/>
        <end position="526"/>
    </location>
</feature>
<organism evidence="9 10">
    <name type="scientific">Kwoniella shivajii</name>
    <dbReference type="NCBI Taxonomy" id="564305"/>
    <lineage>
        <taxon>Eukaryota</taxon>
        <taxon>Fungi</taxon>
        <taxon>Dikarya</taxon>
        <taxon>Basidiomycota</taxon>
        <taxon>Agaricomycotina</taxon>
        <taxon>Tremellomycetes</taxon>
        <taxon>Tremellales</taxon>
        <taxon>Cryptococcaceae</taxon>
        <taxon>Kwoniella</taxon>
    </lineage>
</organism>
<feature type="region of interest" description="Disordered" evidence="7">
    <location>
        <begin position="238"/>
        <end position="447"/>
    </location>
</feature>
<feature type="compositionally biased region" description="Basic and acidic residues" evidence="7">
    <location>
        <begin position="390"/>
        <end position="405"/>
    </location>
</feature>